<name>A0AAV7IB96_COTGL</name>
<keyword evidence="3" id="KW-1185">Reference proteome</keyword>
<evidence type="ECO:0000313" key="2">
    <source>
        <dbReference type="EMBL" id="KAH0546663.1"/>
    </source>
</evidence>
<dbReference type="EMBL" id="JAHXZJ010002237">
    <property type="protein sequence ID" value="KAH0546663.1"/>
    <property type="molecule type" value="Genomic_DNA"/>
</dbReference>
<gene>
    <name evidence="2" type="ORF">KQX54_013195</name>
</gene>
<proteinExistence type="predicted"/>
<accession>A0AAV7IB96</accession>
<evidence type="ECO:0000313" key="3">
    <source>
        <dbReference type="Proteomes" id="UP000826195"/>
    </source>
</evidence>
<feature type="chain" id="PRO_5043967117" evidence="1">
    <location>
        <begin position="18"/>
        <end position="71"/>
    </location>
</feature>
<sequence>MLRILLQISVLFVLLDGFNDICKHLREDYINLEKCVAVVENTTAVSSEVDHDLNSVKLIEDIEVRQLLLET</sequence>
<organism evidence="2 3">
    <name type="scientific">Cotesia glomerata</name>
    <name type="common">Lepidopteran parasitic wasp</name>
    <name type="synonym">Apanteles glomeratus</name>
    <dbReference type="NCBI Taxonomy" id="32391"/>
    <lineage>
        <taxon>Eukaryota</taxon>
        <taxon>Metazoa</taxon>
        <taxon>Ecdysozoa</taxon>
        <taxon>Arthropoda</taxon>
        <taxon>Hexapoda</taxon>
        <taxon>Insecta</taxon>
        <taxon>Pterygota</taxon>
        <taxon>Neoptera</taxon>
        <taxon>Endopterygota</taxon>
        <taxon>Hymenoptera</taxon>
        <taxon>Apocrita</taxon>
        <taxon>Ichneumonoidea</taxon>
        <taxon>Braconidae</taxon>
        <taxon>Microgastrinae</taxon>
        <taxon>Cotesia</taxon>
    </lineage>
</organism>
<dbReference type="Proteomes" id="UP000826195">
    <property type="component" value="Unassembled WGS sequence"/>
</dbReference>
<dbReference type="AlphaFoldDB" id="A0AAV7IB96"/>
<keyword evidence="1" id="KW-0732">Signal</keyword>
<feature type="signal peptide" evidence="1">
    <location>
        <begin position="1"/>
        <end position="17"/>
    </location>
</feature>
<comment type="caution">
    <text evidence="2">The sequence shown here is derived from an EMBL/GenBank/DDBJ whole genome shotgun (WGS) entry which is preliminary data.</text>
</comment>
<protein>
    <submittedName>
        <fullName evidence="2">Uncharacterized protein</fullName>
    </submittedName>
</protein>
<evidence type="ECO:0000256" key="1">
    <source>
        <dbReference type="SAM" id="SignalP"/>
    </source>
</evidence>
<reference evidence="2 3" key="1">
    <citation type="journal article" date="2021" name="J. Hered.">
        <title>A chromosome-level genome assembly of the parasitoid wasp, Cotesia glomerata (Hymenoptera: Braconidae).</title>
        <authorList>
            <person name="Pinto B.J."/>
            <person name="Weis J.J."/>
            <person name="Gamble T."/>
            <person name="Ode P.J."/>
            <person name="Paul R."/>
            <person name="Zaspel J.M."/>
        </authorList>
    </citation>
    <scope>NUCLEOTIDE SEQUENCE [LARGE SCALE GENOMIC DNA]</scope>
    <source>
        <strain evidence="2">CgM1</strain>
    </source>
</reference>